<gene>
    <name evidence="2" type="ORF">HNR61_007863</name>
</gene>
<feature type="transmembrane region" description="Helical" evidence="1">
    <location>
        <begin position="95"/>
        <end position="117"/>
    </location>
</feature>
<evidence type="ECO:0000313" key="2">
    <source>
        <dbReference type="EMBL" id="MBA8956181.1"/>
    </source>
</evidence>
<keyword evidence="3" id="KW-1185">Reference proteome</keyword>
<feature type="transmembrane region" description="Helical" evidence="1">
    <location>
        <begin position="231"/>
        <end position="255"/>
    </location>
</feature>
<accession>A0A7W3LXN7</accession>
<proteinExistence type="predicted"/>
<name>A0A7W3LXN7_ACTNM</name>
<keyword evidence="1" id="KW-0812">Transmembrane</keyword>
<feature type="transmembrane region" description="Helical" evidence="1">
    <location>
        <begin position="42"/>
        <end position="59"/>
    </location>
</feature>
<protein>
    <submittedName>
        <fullName evidence="2">MFS family permease</fullName>
    </submittedName>
</protein>
<dbReference type="PROSITE" id="PS51257">
    <property type="entry name" value="PROKAR_LIPOPROTEIN"/>
    <property type="match status" value="1"/>
</dbReference>
<reference evidence="2 3" key="1">
    <citation type="submission" date="2020-08" db="EMBL/GenBank/DDBJ databases">
        <title>Genomic Encyclopedia of Type Strains, Phase IV (KMG-IV): sequencing the most valuable type-strain genomes for metagenomic binning, comparative biology and taxonomic classification.</title>
        <authorList>
            <person name="Goeker M."/>
        </authorList>
    </citation>
    <scope>NUCLEOTIDE SEQUENCE [LARGE SCALE GENOMIC DNA]</scope>
    <source>
        <strain evidence="2 3">DSM 44197</strain>
    </source>
</reference>
<feature type="transmembrane region" description="Helical" evidence="1">
    <location>
        <begin position="326"/>
        <end position="346"/>
    </location>
</feature>
<dbReference type="SUPFAM" id="SSF103473">
    <property type="entry name" value="MFS general substrate transporter"/>
    <property type="match status" value="1"/>
</dbReference>
<dbReference type="Pfam" id="PF07690">
    <property type="entry name" value="MFS_1"/>
    <property type="match status" value="1"/>
</dbReference>
<dbReference type="RefSeq" id="WP_182848116.1">
    <property type="nucleotide sequence ID" value="NZ_JACJIA010000014.1"/>
</dbReference>
<evidence type="ECO:0000256" key="1">
    <source>
        <dbReference type="SAM" id="Phobius"/>
    </source>
</evidence>
<feature type="transmembrane region" description="Helical" evidence="1">
    <location>
        <begin position="291"/>
        <end position="314"/>
    </location>
</feature>
<sequence length="380" mass="36774">MTGGRVVRQVALAQASLGFTVNSLGACLALLAADLGRPAGELAWLSSSFGAGLLVAGAVGRRLLRMGTQPVLLGSALLAAAGTVLLGTGRGAGAAAVGALLLGLGAAGFVLVTPALLSGPDAAAALARANATASACALLGPPAIGVLAIAGISGRLALLLAVPPLLVLAFDARPRGGAAPAAPADPRPPDGEVARGTAASRRRIAAAWVAIVLAVSIEFCFTIWSTARLQAAGLSVGAAAAAATVFLVGMAVGRAAAARPAARNVPVVRLGCGLAVAGTLGVVLGTHPVPVIAGLALAGLGVAALYPVTLARLVRTPGLLPERSAAYGALASGTAVLGAPAALAAIDTALGLRPAFLLAVLPLAAVLALSTPRPAREAIR</sequence>
<dbReference type="Proteomes" id="UP000572680">
    <property type="component" value="Unassembled WGS sequence"/>
</dbReference>
<dbReference type="InterPro" id="IPR036259">
    <property type="entry name" value="MFS_trans_sf"/>
</dbReference>
<keyword evidence="1" id="KW-0472">Membrane</keyword>
<dbReference type="GO" id="GO:0022857">
    <property type="term" value="F:transmembrane transporter activity"/>
    <property type="evidence" value="ECO:0007669"/>
    <property type="project" value="InterPro"/>
</dbReference>
<feature type="transmembrane region" description="Helical" evidence="1">
    <location>
        <begin position="156"/>
        <end position="172"/>
    </location>
</feature>
<organism evidence="2 3">
    <name type="scientific">Actinomadura namibiensis</name>
    <dbReference type="NCBI Taxonomy" id="182080"/>
    <lineage>
        <taxon>Bacteria</taxon>
        <taxon>Bacillati</taxon>
        <taxon>Actinomycetota</taxon>
        <taxon>Actinomycetes</taxon>
        <taxon>Streptosporangiales</taxon>
        <taxon>Thermomonosporaceae</taxon>
        <taxon>Actinomadura</taxon>
    </lineage>
</organism>
<feature type="transmembrane region" description="Helical" evidence="1">
    <location>
        <begin position="352"/>
        <end position="370"/>
    </location>
</feature>
<feature type="transmembrane region" description="Helical" evidence="1">
    <location>
        <begin position="205"/>
        <end position="225"/>
    </location>
</feature>
<comment type="caution">
    <text evidence="2">The sequence shown here is derived from an EMBL/GenBank/DDBJ whole genome shotgun (WGS) entry which is preliminary data.</text>
</comment>
<keyword evidence="1" id="KW-1133">Transmembrane helix</keyword>
<dbReference type="Gene3D" id="1.20.1250.20">
    <property type="entry name" value="MFS general substrate transporter like domains"/>
    <property type="match status" value="2"/>
</dbReference>
<evidence type="ECO:0000313" key="3">
    <source>
        <dbReference type="Proteomes" id="UP000572680"/>
    </source>
</evidence>
<dbReference type="EMBL" id="JACJIA010000014">
    <property type="protein sequence ID" value="MBA8956181.1"/>
    <property type="molecule type" value="Genomic_DNA"/>
</dbReference>
<dbReference type="AlphaFoldDB" id="A0A7W3LXN7"/>
<dbReference type="InterPro" id="IPR011701">
    <property type="entry name" value="MFS"/>
</dbReference>
<feature type="transmembrane region" description="Helical" evidence="1">
    <location>
        <begin position="71"/>
        <end position="89"/>
    </location>
</feature>
<feature type="transmembrane region" description="Helical" evidence="1">
    <location>
        <begin position="267"/>
        <end position="285"/>
    </location>
</feature>